<sequence length="263" mass="29677">MSSHNPVNDGGSPVQLNAELRDAHLELLSAHCATYQLRLRYSTEHLARFGQPDILRKSADAASALHEFYSTIVNKMPQAAPAAEVLPHPTQEQIAQGVEWVASCLRAQREQYRPLASPLSRQQVEMLSPYFSAALLDHIRIAELHGARVPVPDFYAKARAMGFDKLPQISHMESLSFLDVIVFNETLSERGLFHALVHSVQIEVLGLERYAELWVHGFLKTRTHFTVPLEVQAFSLASKFLRPVPERFSVEDQVREWVAAGRY</sequence>
<organism evidence="1 2">
    <name type="scientific">Candidatus Sulfotelmatobacter kueseliae</name>
    <dbReference type="NCBI Taxonomy" id="2042962"/>
    <lineage>
        <taxon>Bacteria</taxon>
        <taxon>Pseudomonadati</taxon>
        <taxon>Acidobacteriota</taxon>
        <taxon>Terriglobia</taxon>
        <taxon>Terriglobales</taxon>
        <taxon>Candidatus Korobacteraceae</taxon>
        <taxon>Candidatus Sulfotelmatobacter</taxon>
    </lineage>
</organism>
<proteinExistence type="predicted"/>
<dbReference type="Proteomes" id="UP000238701">
    <property type="component" value="Unassembled WGS sequence"/>
</dbReference>
<dbReference type="OrthoDB" id="120130at2"/>
<name>A0A2U3KRN0_9BACT</name>
<dbReference type="AlphaFoldDB" id="A0A2U3KRN0"/>
<reference evidence="2" key="1">
    <citation type="submission" date="2018-02" db="EMBL/GenBank/DDBJ databases">
        <authorList>
            <person name="Hausmann B."/>
        </authorList>
    </citation>
    <scope>NUCLEOTIDE SEQUENCE [LARGE SCALE GENOMIC DNA]</scope>
    <source>
        <strain evidence="2">Peat soil MAG SbA1</strain>
    </source>
</reference>
<dbReference type="EMBL" id="OMOD01000138">
    <property type="protein sequence ID" value="SPF42325.1"/>
    <property type="molecule type" value="Genomic_DNA"/>
</dbReference>
<evidence type="ECO:0000313" key="2">
    <source>
        <dbReference type="Proteomes" id="UP000238701"/>
    </source>
</evidence>
<accession>A0A2U3KRN0</accession>
<gene>
    <name evidence="1" type="ORF">SBA1_440023</name>
</gene>
<protein>
    <submittedName>
        <fullName evidence="1">Uncharacterized protein</fullName>
    </submittedName>
</protein>
<evidence type="ECO:0000313" key="1">
    <source>
        <dbReference type="EMBL" id="SPF42325.1"/>
    </source>
</evidence>